<dbReference type="InterPro" id="IPR003599">
    <property type="entry name" value="Ig_sub"/>
</dbReference>
<dbReference type="AlphaFoldDB" id="A0A671XXG1"/>
<keyword evidence="6" id="KW-1015">Disulfide bond</keyword>
<dbReference type="Proteomes" id="UP000472265">
    <property type="component" value="Chromosome 18"/>
</dbReference>
<dbReference type="PANTHER" id="PTHR19433:SF111">
    <property type="entry name" value="T CELL RECEPTOR ALPHA VARIABLE 4"/>
    <property type="match status" value="1"/>
</dbReference>
<evidence type="ECO:0000313" key="12">
    <source>
        <dbReference type="Proteomes" id="UP000472265"/>
    </source>
</evidence>
<keyword evidence="8" id="KW-1133">Transmembrane helix</keyword>
<keyword evidence="5 8" id="KW-0472">Membrane</keyword>
<evidence type="ECO:0000256" key="6">
    <source>
        <dbReference type="ARBA" id="ARBA00023157"/>
    </source>
</evidence>
<evidence type="ECO:0000256" key="4">
    <source>
        <dbReference type="ARBA" id="ARBA00022859"/>
    </source>
</evidence>
<dbReference type="InterPro" id="IPR052051">
    <property type="entry name" value="TCR_complex_component"/>
</dbReference>
<evidence type="ECO:0000256" key="1">
    <source>
        <dbReference type="ARBA" id="ARBA00004236"/>
    </source>
</evidence>
<feature type="transmembrane region" description="Helical" evidence="8">
    <location>
        <begin position="277"/>
        <end position="297"/>
    </location>
</feature>
<dbReference type="PANTHER" id="PTHR19433">
    <property type="entry name" value="T-CELL RECEPTOR ALPHA CHAIN V REGION-RELATED"/>
    <property type="match status" value="1"/>
</dbReference>
<dbReference type="GO" id="GO:0002376">
    <property type="term" value="P:immune system process"/>
    <property type="evidence" value="ECO:0007669"/>
    <property type="project" value="UniProtKB-KW"/>
</dbReference>
<dbReference type="InterPro" id="IPR003598">
    <property type="entry name" value="Ig_sub2"/>
</dbReference>
<feature type="signal peptide" evidence="9">
    <location>
        <begin position="1"/>
        <end position="17"/>
    </location>
</feature>
<dbReference type="Gene3D" id="2.60.40.10">
    <property type="entry name" value="Immunoglobulins"/>
    <property type="match status" value="2"/>
</dbReference>
<evidence type="ECO:0000256" key="3">
    <source>
        <dbReference type="ARBA" id="ARBA00022729"/>
    </source>
</evidence>
<evidence type="ECO:0000256" key="5">
    <source>
        <dbReference type="ARBA" id="ARBA00023136"/>
    </source>
</evidence>
<comment type="subcellular location">
    <subcellularLocation>
        <location evidence="1">Cell membrane</location>
    </subcellularLocation>
</comment>
<dbReference type="InterPro" id="IPR007110">
    <property type="entry name" value="Ig-like_dom"/>
</dbReference>
<keyword evidence="12" id="KW-1185">Reference proteome</keyword>
<name>A0A671XXG1_SPAAU</name>
<accession>A0A671XXG1</accession>
<sequence length="368" mass="40724">MIGRLAALILLCSLSHNIDVPPQIPLTVAELGDNLTLTCPVTGSESSLFYWYKMKFGFMVQTVAAGSSYKILPQGQFVNSRFTITKDDSLYFLHITNVTKEDEATYFCQSGAAYVMRFTNGTVLAVNGKYAHFIVFVQHLNSPLINSWLFVNHADPKNNQKSISVQQSPVTALVEPGALLNLQCSLLSKKKENSVQCPGEHSVYWFRAGSGGSHPNIIYPQRNSSCDREDRSCVYRLSKTIESSADNGTYYCAVVTCGEILFGEGTKVEIRQDVCPLVIALGTLSACCVIVAVVVIISRSHKPVCKRCKASNRAERDRTPQDHPNNVDGEAVALNYVALDFPSRKRERWMNTRDSSMDCVYAGMSDCQ</sequence>
<dbReference type="CDD" id="cd00099">
    <property type="entry name" value="IgV"/>
    <property type="match status" value="2"/>
</dbReference>
<dbReference type="SMART" id="SM00408">
    <property type="entry name" value="IGc2"/>
    <property type="match status" value="1"/>
</dbReference>
<keyword evidence="7" id="KW-0325">Glycoprotein</keyword>
<dbReference type="PROSITE" id="PS50835">
    <property type="entry name" value="IG_LIKE"/>
    <property type="match status" value="2"/>
</dbReference>
<dbReference type="SMART" id="SM00406">
    <property type="entry name" value="IGv"/>
    <property type="match status" value="2"/>
</dbReference>
<feature type="domain" description="Ig-like" evidence="10">
    <location>
        <begin position="156"/>
        <end position="254"/>
    </location>
</feature>
<reference evidence="11" key="1">
    <citation type="submission" date="2021-04" db="EMBL/GenBank/DDBJ databases">
        <authorList>
            <consortium name="Wellcome Sanger Institute Data Sharing"/>
        </authorList>
    </citation>
    <scope>NUCLEOTIDE SEQUENCE [LARGE SCALE GENOMIC DNA]</scope>
</reference>
<feature type="domain" description="Ig-like" evidence="10">
    <location>
        <begin position="22"/>
        <end position="109"/>
    </location>
</feature>
<dbReference type="Pfam" id="PF07686">
    <property type="entry name" value="V-set"/>
    <property type="match status" value="1"/>
</dbReference>
<organism evidence="11 12">
    <name type="scientific">Sparus aurata</name>
    <name type="common">Gilthead sea bream</name>
    <dbReference type="NCBI Taxonomy" id="8175"/>
    <lineage>
        <taxon>Eukaryota</taxon>
        <taxon>Metazoa</taxon>
        <taxon>Chordata</taxon>
        <taxon>Craniata</taxon>
        <taxon>Vertebrata</taxon>
        <taxon>Euteleostomi</taxon>
        <taxon>Actinopterygii</taxon>
        <taxon>Neopterygii</taxon>
        <taxon>Teleostei</taxon>
        <taxon>Neoteleostei</taxon>
        <taxon>Acanthomorphata</taxon>
        <taxon>Eupercaria</taxon>
        <taxon>Spariformes</taxon>
        <taxon>Sparidae</taxon>
        <taxon>Sparus</taxon>
    </lineage>
</organism>
<dbReference type="InterPro" id="IPR013783">
    <property type="entry name" value="Ig-like_fold"/>
</dbReference>
<reference evidence="11" key="2">
    <citation type="submission" date="2025-08" db="UniProtKB">
        <authorList>
            <consortium name="Ensembl"/>
        </authorList>
    </citation>
    <scope>IDENTIFICATION</scope>
</reference>
<dbReference type="GO" id="GO:0009617">
    <property type="term" value="P:response to bacterium"/>
    <property type="evidence" value="ECO:0007669"/>
    <property type="project" value="TreeGrafter"/>
</dbReference>
<dbReference type="SMART" id="SM00409">
    <property type="entry name" value="IG"/>
    <property type="match status" value="2"/>
</dbReference>
<keyword evidence="8" id="KW-0812">Transmembrane</keyword>
<dbReference type="GeneTree" id="ENSGT01030000234530"/>
<protein>
    <submittedName>
        <fullName evidence="11">Uncharacterized LOC115568729</fullName>
    </submittedName>
</protein>
<evidence type="ECO:0000313" key="11">
    <source>
        <dbReference type="Ensembl" id="ENSSAUP00010055888.1"/>
    </source>
</evidence>
<dbReference type="InterPro" id="IPR036179">
    <property type="entry name" value="Ig-like_dom_sf"/>
</dbReference>
<keyword evidence="4" id="KW-0391">Immunity</keyword>
<evidence type="ECO:0000256" key="2">
    <source>
        <dbReference type="ARBA" id="ARBA00022475"/>
    </source>
</evidence>
<proteinExistence type="predicted"/>
<gene>
    <name evidence="11" type="primary">LOC115568729</name>
</gene>
<keyword evidence="2" id="KW-1003">Cell membrane</keyword>
<dbReference type="OMA" id="DIFHATS"/>
<feature type="chain" id="PRO_5025339688" evidence="9">
    <location>
        <begin position="18"/>
        <end position="368"/>
    </location>
</feature>
<evidence type="ECO:0000256" key="7">
    <source>
        <dbReference type="ARBA" id="ARBA00023180"/>
    </source>
</evidence>
<evidence type="ECO:0000259" key="10">
    <source>
        <dbReference type="PROSITE" id="PS50835"/>
    </source>
</evidence>
<dbReference type="GO" id="GO:0005886">
    <property type="term" value="C:plasma membrane"/>
    <property type="evidence" value="ECO:0007669"/>
    <property type="project" value="UniProtKB-SubCell"/>
</dbReference>
<keyword evidence="3 9" id="KW-0732">Signal</keyword>
<dbReference type="SUPFAM" id="SSF48726">
    <property type="entry name" value="Immunoglobulin"/>
    <property type="match status" value="2"/>
</dbReference>
<dbReference type="InParanoid" id="A0A671XXG1"/>
<dbReference type="Ensembl" id="ENSSAUT00010058720.1">
    <property type="protein sequence ID" value="ENSSAUP00010055888.1"/>
    <property type="gene ID" value="ENSSAUG00010022960.1"/>
</dbReference>
<evidence type="ECO:0000256" key="8">
    <source>
        <dbReference type="SAM" id="Phobius"/>
    </source>
</evidence>
<dbReference type="InterPro" id="IPR013106">
    <property type="entry name" value="Ig_V-set"/>
</dbReference>
<evidence type="ECO:0000256" key="9">
    <source>
        <dbReference type="SAM" id="SignalP"/>
    </source>
</evidence>
<reference evidence="11" key="3">
    <citation type="submission" date="2025-09" db="UniProtKB">
        <authorList>
            <consortium name="Ensembl"/>
        </authorList>
    </citation>
    <scope>IDENTIFICATION</scope>
</reference>